<protein>
    <submittedName>
        <fullName evidence="3">IS110 family transposase</fullName>
    </submittedName>
</protein>
<name>A0ABS7KG35_9BACL</name>
<feature type="coiled-coil region" evidence="1">
    <location>
        <begin position="5"/>
        <end position="32"/>
    </location>
</feature>
<dbReference type="EMBL" id="JACLIC010000010">
    <property type="protein sequence ID" value="MBY0203099.1"/>
    <property type="molecule type" value="Genomic_DNA"/>
</dbReference>
<dbReference type="Pfam" id="PF02371">
    <property type="entry name" value="Transposase_20"/>
    <property type="match status" value="1"/>
</dbReference>
<sequence length="77" mass="8296">MVRLLLTMIEQLNELEQQVEEMAASLPELELVKTIPGIGTKLAAAIIAEIGDIRQFNDAKQLVAFAGLDPGFSVQGS</sequence>
<keyword evidence="1" id="KW-0175">Coiled coil</keyword>
<evidence type="ECO:0000256" key="1">
    <source>
        <dbReference type="SAM" id="Coils"/>
    </source>
</evidence>
<reference evidence="3 4" key="1">
    <citation type="submission" date="2020-08" db="EMBL/GenBank/DDBJ databases">
        <title>Fungal Genomes of the International Space Station.</title>
        <authorList>
            <person name="Seuylemezian A."/>
            <person name="Singh N.K."/>
            <person name="Wood J."/>
            <person name="Venkateswaran K."/>
        </authorList>
    </citation>
    <scope>NUCLEOTIDE SEQUENCE [LARGE SCALE GENOMIC DNA]</scope>
    <source>
        <strain evidence="3 4">S/N-304-OC-R4</strain>
    </source>
</reference>
<accession>A0ABS7KG35</accession>
<dbReference type="InterPro" id="IPR003346">
    <property type="entry name" value="Transposase_20"/>
</dbReference>
<dbReference type="Proteomes" id="UP000706031">
    <property type="component" value="Unassembled WGS sequence"/>
</dbReference>
<feature type="domain" description="Transposase IS116/IS110/IS902 C-terminal" evidence="2">
    <location>
        <begin position="30"/>
        <end position="70"/>
    </location>
</feature>
<gene>
    <name evidence="3" type="ORF">H7T88_07690</name>
</gene>
<proteinExistence type="predicted"/>
<evidence type="ECO:0000313" key="4">
    <source>
        <dbReference type="Proteomes" id="UP000706031"/>
    </source>
</evidence>
<organism evidence="3 4">
    <name type="scientific">Paenibacillus cucumis</name>
    <name type="common">ex Kampfer et al. 2016</name>
    <dbReference type="NCBI Taxonomy" id="1776858"/>
    <lineage>
        <taxon>Bacteria</taxon>
        <taxon>Bacillati</taxon>
        <taxon>Bacillota</taxon>
        <taxon>Bacilli</taxon>
        <taxon>Bacillales</taxon>
        <taxon>Paenibacillaceae</taxon>
        <taxon>Paenibacillus</taxon>
    </lineage>
</organism>
<keyword evidence="4" id="KW-1185">Reference proteome</keyword>
<evidence type="ECO:0000313" key="3">
    <source>
        <dbReference type="EMBL" id="MBY0203099.1"/>
    </source>
</evidence>
<dbReference type="InterPro" id="IPR010994">
    <property type="entry name" value="RuvA_2-like"/>
</dbReference>
<dbReference type="SUPFAM" id="SSF47781">
    <property type="entry name" value="RuvA domain 2-like"/>
    <property type="match status" value="1"/>
</dbReference>
<comment type="caution">
    <text evidence="3">The sequence shown here is derived from an EMBL/GenBank/DDBJ whole genome shotgun (WGS) entry which is preliminary data.</text>
</comment>
<dbReference type="PANTHER" id="PTHR33055">
    <property type="entry name" value="TRANSPOSASE FOR INSERTION SEQUENCE ELEMENT IS1111A"/>
    <property type="match status" value="1"/>
</dbReference>
<dbReference type="InterPro" id="IPR047650">
    <property type="entry name" value="Transpos_IS110"/>
</dbReference>
<evidence type="ECO:0000259" key="2">
    <source>
        <dbReference type="Pfam" id="PF02371"/>
    </source>
</evidence>